<gene>
    <name evidence="3" type="ORF">GJU39_10610</name>
</gene>
<comment type="caution">
    <text evidence="3">The sequence shown here is derived from an EMBL/GenBank/DDBJ whole genome shotgun (WGS) entry which is preliminary data.</text>
</comment>
<keyword evidence="2" id="KW-0732">Signal</keyword>
<evidence type="ECO:0000256" key="2">
    <source>
        <dbReference type="SAM" id="SignalP"/>
    </source>
</evidence>
<feature type="transmembrane region" description="Helical" evidence="1">
    <location>
        <begin position="523"/>
        <end position="541"/>
    </location>
</feature>
<dbReference type="Proteomes" id="UP000487757">
    <property type="component" value="Unassembled WGS sequence"/>
</dbReference>
<dbReference type="OrthoDB" id="1148284at2"/>
<protein>
    <recommendedName>
        <fullName evidence="5">DKNYY family protein</fullName>
    </recommendedName>
</protein>
<reference evidence="3 4" key="1">
    <citation type="submission" date="2019-11" db="EMBL/GenBank/DDBJ databases">
        <title>Pedobacter petrophilus genome.</title>
        <authorList>
            <person name="Feldbauer M.J."/>
            <person name="Newman J.D."/>
        </authorList>
    </citation>
    <scope>NUCLEOTIDE SEQUENCE [LARGE SCALE GENOMIC DNA]</scope>
    <source>
        <strain evidence="3 4">LMG 29686</strain>
    </source>
</reference>
<evidence type="ECO:0008006" key="5">
    <source>
        <dbReference type="Google" id="ProtNLM"/>
    </source>
</evidence>
<keyword evidence="1" id="KW-0472">Membrane</keyword>
<feature type="signal peptide" evidence="2">
    <location>
        <begin position="1"/>
        <end position="18"/>
    </location>
</feature>
<evidence type="ECO:0000313" key="3">
    <source>
        <dbReference type="EMBL" id="MRX76543.1"/>
    </source>
</evidence>
<proteinExistence type="predicted"/>
<evidence type="ECO:0000313" key="4">
    <source>
        <dbReference type="Proteomes" id="UP000487757"/>
    </source>
</evidence>
<feature type="chain" id="PRO_5029608876" description="DKNYY family protein" evidence="2">
    <location>
        <begin position="19"/>
        <end position="546"/>
    </location>
</feature>
<keyword evidence="1" id="KW-1133">Transmembrane helix</keyword>
<dbReference type="AlphaFoldDB" id="A0A7K0FY60"/>
<keyword evidence="1" id="KW-0812">Transmembrane</keyword>
<evidence type="ECO:0000256" key="1">
    <source>
        <dbReference type="SAM" id="Phobius"/>
    </source>
</evidence>
<sequence>MKKLFLMFLFIVSNQVLKASECYDYHTTRSTKLVTKSGHLYFQFTEKDPNGFTYVKQNNRLIKGIDIASYTLYGEDEGIFVFADKAGVYTLAKDEQYEGDLAKFYKILNANEATKNINGRLFLINGKWNYIYNWQNKITKILMPDLPVSTVNIKSWASGFYLKDHKNVYAIKLDLNDAKKYELTILPGLLPAETVHYSCFAQLNEDYLADKNTMIKISTDGYFEDITPQFLALGFNKDYNAMKLIDGSIPLWQTGNLMLKKRDGASSTRKNPQNGEDIEVDYAYSSAKLLKPLAGKNNYLFFRNNIYPIWDDNFSLPAKIIVSANELTAVEGKLFKGKDFYYMGNTDNYRLASTTIPADAKFYPTVDSYNRQLPKALTSDDFFYVVGERSDVKFADKIALTSKVVKQLGCYYLLNHSLFDGTKSYSINADEETLSYLGSFVEVLNSCSGDMPNSAPVEVVYHHFFKDENAVYYINDKVKKWQKIQTAIVNHYKADDYEALQTLYKIKDVKGSVKTKRDNQTNYAVIVISFLGLIALSFILYKKFKK</sequence>
<accession>A0A7K0FY60</accession>
<name>A0A7K0FY60_9SPHI</name>
<dbReference type="EMBL" id="WKKH01000013">
    <property type="protein sequence ID" value="MRX76543.1"/>
    <property type="molecule type" value="Genomic_DNA"/>
</dbReference>
<dbReference type="RefSeq" id="WP_154280781.1">
    <property type="nucleotide sequence ID" value="NZ_JBHUJQ010000001.1"/>
</dbReference>
<keyword evidence="4" id="KW-1185">Reference proteome</keyword>
<organism evidence="3 4">
    <name type="scientific">Pedobacter petrophilus</name>
    <dbReference type="NCBI Taxonomy" id="1908241"/>
    <lineage>
        <taxon>Bacteria</taxon>
        <taxon>Pseudomonadati</taxon>
        <taxon>Bacteroidota</taxon>
        <taxon>Sphingobacteriia</taxon>
        <taxon>Sphingobacteriales</taxon>
        <taxon>Sphingobacteriaceae</taxon>
        <taxon>Pedobacter</taxon>
    </lineage>
</organism>